<dbReference type="Gene3D" id="3.40.50.150">
    <property type="entry name" value="Vaccinia Virus protein VP39"/>
    <property type="match status" value="1"/>
</dbReference>
<dbReference type="PANTHER" id="PTHR22807:SF4">
    <property type="entry name" value="28S RRNA (CYTOSINE-C(5))-METHYLTRANSFERASE"/>
    <property type="match status" value="1"/>
</dbReference>
<dbReference type="PROSITE" id="PS51686">
    <property type="entry name" value="SAM_MT_RSMB_NOP"/>
    <property type="match status" value="1"/>
</dbReference>
<feature type="binding site" evidence="5">
    <location>
        <position position="314"/>
    </location>
    <ligand>
        <name>S-adenosyl-L-methionine</name>
        <dbReference type="ChEBI" id="CHEBI:59789"/>
    </ligand>
</feature>
<dbReference type="GeneID" id="37074319"/>
<dbReference type="InterPro" id="IPR023267">
    <property type="entry name" value="RCMT"/>
</dbReference>
<keyword evidence="4 5" id="KW-0694">RNA-binding</keyword>
<feature type="active site" description="Nucleophile" evidence="5">
    <location>
        <position position="441"/>
    </location>
</feature>
<accession>A0A318ZPG5</accession>
<keyword evidence="2 5" id="KW-0808">Transferase</keyword>
<dbReference type="InterPro" id="IPR001678">
    <property type="entry name" value="MeTrfase_RsmB-F_NOP2_dom"/>
</dbReference>
<organism evidence="8 9">
    <name type="scientific">Aspergillus saccharolyticus JOP 1030-1</name>
    <dbReference type="NCBI Taxonomy" id="1450539"/>
    <lineage>
        <taxon>Eukaryota</taxon>
        <taxon>Fungi</taxon>
        <taxon>Dikarya</taxon>
        <taxon>Ascomycota</taxon>
        <taxon>Pezizomycotina</taxon>
        <taxon>Eurotiomycetes</taxon>
        <taxon>Eurotiomycetidae</taxon>
        <taxon>Eurotiales</taxon>
        <taxon>Aspergillaceae</taxon>
        <taxon>Aspergillus</taxon>
        <taxon>Aspergillus subgen. Circumdati</taxon>
    </lineage>
</organism>
<dbReference type="Pfam" id="PF01189">
    <property type="entry name" value="Methyltr_RsmB-F"/>
    <property type="match status" value="1"/>
</dbReference>
<keyword evidence="9" id="KW-1185">Reference proteome</keyword>
<dbReference type="GO" id="GO:0070475">
    <property type="term" value="P:rRNA base methylation"/>
    <property type="evidence" value="ECO:0007669"/>
    <property type="project" value="TreeGrafter"/>
</dbReference>
<dbReference type="InterPro" id="IPR049561">
    <property type="entry name" value="NSUN5_7_fdxn-like"/>
</dbReference>
<keyword evidence="3 5" id="KW-0949">S-adenosyl-L-methionine</keyword>
<dbReference type="Proteomes" id="UP000248349">
    <property type="component" value="Unassembled WGS sequence"/>
</dbReference>
<keyword evidence="1 5" id="KW-0489">Methyltransferase</keyword>
<dbReference type="InterPro" id="IPR049560">
    <property type="entry name" value="MeTrfase_RsmB-F_NOP2_cat"/>
</dbReference>
<evidence type="ECO:0000313" key="8">
    <source>
        <dbReference type="EMBL" id="PYH49426.1"/>
    </source>
</evidence>
<dbReference type="FunFam" id="3.30.70.1170:FF:000006">
    <property type="entry name" value="NOL1/NOP2/Sun domain family protein"/>
    <property type="match status" value="1"/>
</dbReference>
<feature type="region of interest" description="Disordered" evidence="6">
    <location>
        <begin position="353"/>
        <end position="410"/>
    </location>
</feature>
<evidence type="ECO:0000259" key="7">
    <source>
        <dbReference type="PROSITE" id="PS51686"/>
    </source>
</evidence>
<feature type="binding site" evidence="5">
    <location>
        <begin position="254"/>
        <end position="260"/>
    </location>
    <ligand>
        <name>S-adenosyl-L-methionine</name>
        <dbReference type="ChEBI" id="CHEBI:59789"/>
    </ligand>
</feature>
<evidence type="ECO:0000313" key="9">
    <source>
        <dbReference type="Proteomes" id="UP000248349"/>
    </source>
</evidence>
<dbReference type="GO" id="GO:0005730">
    <property type="term" value="C:nucleolus"/>
    <property type="evidence" value="ECO:0007669"/>
    <property type="project" value="TreeGrafter"/>
</dbReference>
<evidence type="ECO:0000256" key="6">
    <source>
        <dbReference type="SAM" id="MobiDB-lite"/>
    </source>
</evidence>
<feature type="binding site" evidence="5">
    <location>
        <position position="285"/>
    </location>
    <ligand>
        <name>S-adenosyl-L-methionine</name>
        <dbReference type="ChEBI" id="CHEBI:59789"/>
    </ligand>
</feature>
<feature type="compositionally biased region" description="Acidic residues" evidence="6">
    <location>
        <begin position="555"/>
        <end position="587"/>
    </location>
</feature>
<feature type="compositionally biased region" description="Basic and acidic residues" evidence="6">
    <location>
        <begin position="357"/>
        <end position="366"/>
    </location>
</feature>
<protein>
    <submittedName>
        <fullName evidence="8">Proliferation-associated nucleolar protein</fullName>
    </submittedName>
</protein>
<name>A0A318ZPG5_9EURO</name>
<dbReference type="AlphaFoldDB" id="A0A318ZPG5"/>
<evidence type="ECO:0000256" key="5">
    <source>
        <dbReference type="PROSITE-ProRule" id="PRU01023"/>
    </source>
</evidence>
<dbReference type="InterPro" id="IPR048889">
    <property type="entry name" value="NSUN5_RCM1_N"/>
</dbReference>
<evidence type="ECO:0000256" key="2">
    <source>
        <dbReference type="ARBA" id="ARBA00022679"/>
    </source>
</evidence>
<dbReference type="RefSeq" id="XP_025435408.1">
    <property type="nucleotide sequence ID" value="XM_025573091.1"/>
</dbReference>
<dbReference type="GO" id="GO:0008173">
    <property type="term" value="F:RNA methyltransferase activity"/>
    <property type="evidence" value="ECO:0007669"/>
    <property type="project" value="InterPro"/>
</dbReference>
<feature type="region of interest" description="Disordered" evidence="6">
    <location>
        <begin position="546"/>
        <end position="587"/>
    </location>
</feature>
<dbReference type="OrthoDB" id="435282at2759"/>
<gene>
    <name evidence="8" type="ORF">BP01DRAFT_332411</name>
</gene>
<sequence length="587" mass="64149">MSLYYDAVTILTAPATGGSFKSRIYNARTLKASPAQVYALIIEASKWDILLKEVIENAGILKLEPKLTPLLALLLVHDHLLAKSGIAAKATHPLRQAVERHKARLRGEFVKARVRRGCATVDALRDVIRSEKAGAGGDAVAAVYPRWVRINNVRTTLAQQLETTFKGYEVVGSLGELGEKLVNTKKAKQSTTNRKIYLDAHVPDLVAVAQGVDLTGTPAYKRGEIILQDKASCFPAYLLVGDEEWTGGDLLDGCAAPGNKTTHMASLLARHARPKKKSQRVWSMDQSQVRAKILQKMVATAGADKLVTVLPGQDFLALDPEEERFEAVTGLLLDPSCSGSGILGRDEVPTLVLPEVRGNEGRNDRQHGKKRKRRPDDDEGRESKEARKPDDEEALAEDENDLPANGHMGPERLQKLSNLQTRIVEHALHFPAATRVTYSTCSVHMLENEAVVARILASDVARRRGWRIMRRDEQPEGMRKWKHRGVRSEKPVAGAAAAAEVEVGDLGLSDEVLDGCLRCWPGDDEGTGGFFIAGFVRDGEVEDVTEDANGHAEDEVSGESEALDQEAVAEDADEGNTSEDEWAGFSD</sequence>
<dbReference type="Pfam" id="PF21148">
    <property type="entry name" value="NSUN5_fdxn-like"/>
    <property type="match status" value="1"/>
</dbReference>
<evidence type="ECO:0000256" key="3">
    <source>
        <dbReference type="ARBA" id="ARBA00022691"/>
    </source>
</evidence>
<dbReference type="PRINTS" id="PR02008">
    <property type="entry name" value="RCMTFAMILY"/>
</dbReference>
<feature type="compositionally biased region" description="Basic and acidic residues" evidence="6">
    <location>
        <begin position="381"/>
        <end position="390"/>
    </location>
</feature>
<evidence type="ECO:0000256" key="4">
    <source>
        <dbReference type="ARBA" id="ARBA00022884"/>
    </source>
</evidence>
<dbReference type="SUPFAM" id="SSF53335">
    <property type="entry name" value="S-adenosyl-L-methionine-dependent methyltransferases"/>
    <property type="match status" value="1"/>
</dbReference>
<feature type="binding site" evidence="5">
    <location>
        <position position="334"/>
    </location>
    <ligand>
        <name>S-adenosyl-L-methionine</name>
        <dbReference type="ChEBI" id="CHEBI:59789"/>
    </ligand>
</feature>
<dbReference type="Gene3D" id="3.30.70.1170">
    <property type="entry name" value="Sun protein, domain 3"/>
    <property type="match status" value="1"/>
</dbReference>
<dbReference type="Pfam" id="PF21153">
    <property type="entry name" value="NSUN5_N"/>
    <property type="match status" value="1"/>
</dbReference>
<feature type="compositionally biased region" description="Acidic residues" evidence="6">
    <location>
        <begin position="391"/>
        <end position="401"/>
    </location>
</feature>
<evidence type="ECO:0000256" key="1">
    <source>
        <dbReference type="ARBA" id="ARBA00022603"/>
    </source>
</evidence>
<feature type="domain" description="SAM-dependent MTase RsmB/NOP-type" evidence="7">
    <location>
        <begin position="136"/>
        <end position="538"/>
    </location>
</feature>
<dbReference type="PANTHER" id="PTHR22807">
    <property type="entry name" value="NOP2 YEAST -RELATED NOL1/NOP2/FMU SUN DOMAIN-CONTAINING"/>
    <property type="match status" value="1"/>
</dbReference>
<reference evidence="8 9" key="1">
    <citation type="submission" date="2016-12" db="EMBL/GenBank/DDBJ databases">
        <title>The genomes of Aspergillus section Nigri reveals drivers in fungal speciation.</title>
        <authorList>
            <consortium name="DOE Joint Genome Institute"/>
            <person name="Vesth T.C."/>
            <person name="Nybo J."/>
            <person name="Theobald S."/>
            <person name="Brandl J."/>
            <person name="Frisvad J.C."/>
            <person name="Nielsen K.F."/>
            <person name="Lyhne E.K."/>
            <person name="Kogle M.E."/>
            <person name="Kuo A."/>
            <person name="Riley R."/>
            <person name="Clum A."/>
            <person name="Nolan M."/>
            <person name="Lipzen A."/>
            <person name="Salamov A."/>
            <person name="Henrissat B."/>
            <person name="Wiebenga A."/>
            <person name="De Vries R.P."/>
            <person name="Grigoriev I.V."/>
            <person name="Mortensen U.H."/>
            <person name="Andersen M.R."/>
            <person name="Baker S.E."/>
        </authorList>
    </citation>
    <scope>NUCLEOTIDE SEQUENCE [LARGE SCALE GENOMIC DNA]</scope>
    <source>
        <strain evidence="8 9">JOP 1030-1</strain>
    </source>
</reference>
<dbReference type="GO" id="GO:0003723">
    <property type="term" value="F:RNA binding"/>
    <property type="evidence" value="ECO:0007669"/>
    <property type="project" value="UniProtKB-UniRule"/>
</dbReference>
<dbReference type="InterPro" id="IPR029063">
    <property type="entry name" value="SAM-dependent_MTases_sf"/>
</dbReference>
<dbReference type="STRING" id="1450539.A0A318ZPG5"/>
<dbReference type="EMBL" id="KZ821219">
    <property type="protein sequence ID" value="PYH49426.1"/>
    <property type="molecule type" value="Genomic_DNA"/>
</dbReference>
<proteinExistence type="inferred from homology"/>
<comment type="similarity">
    <text evidence="5">Belongs to the class I-like SAM-binding methyltransferase superfamily. RsmB/NOP family.</text>
</comment>